<evidence type="ECO:0000313" key="3">
    <source>
        <dbReference type="Proteomes" id="UP001175353"/>
    </source>
</evidence>
<dbReference type="EMBL" id="JAUJLE010000441">
    <property type="protein sequence ID" value="KAK0956286.1"/>
    <property type="molecule type" value="Genomic_DNA"/>
</dbReference>
<feature type="compositionally biased region" description="Polar residues" evidence="1">
    <location>
        <begin position="37"/>
        <end position="47"/>
    </location>
</feature>
<accession>A0AAN6H8I3</accession>
<sequence length="348" mass="39792">MHRSDKDGSDGGRRSLRLKRYACCALKTPEPNEESGSHSIEGNSEESVASEDDEQGISLAVDNSDLMEFAIGRHGEALQMFQEIARRYEEVFPESAPHQFEILLQRLRAMSWGNRLVDVDYDHAMVIHEYPPLGNVFSNEGYTTPDGILIDNVMRRMVTQLKRHYRTEQGLKTLRSHMRSEPAPSRQAWAEQHRHNQQVVQRIRSFEQQAEDTRLFTRSDWEQRFQVSVRPLLPPVLGELHIERCRPLPTTSRETIRPSGSKTPEGPHRDTYISSSTPTLRRQPDGLGNDRSTTGQGTHRFRIHWNLYGTPIRKGQRGHPAKEEAALPVTVDRREASHLQLRHGSGGD</sequence>
<dbReference type="Proteomes" id="UP001175353">
    <property type="component" value="Unassembled WGS sequence"/>
</dbReference>
<reference evidence="2" key="1">
    <citation type="submission" date="2023-06" db="EMBL/GenBank/DDBJ databases">
        <title>Black Yeasts Isolated from many extreme environments.</title>
        <authorList>
            <person name="Coleine C."/>
            <person name="Stajich J.E."/>
            <person name="Selbmann L."/>
        </authorList>
    </citation>
    <scope>NUCLEOTIDE SEQUENCE</scope>
    <source>
        <strain evidence="2">CCFEE 5200</strain>
    </source>
</reference>
<feature type="compositionally biased region" description="Polar residues" evidence="1">
    <location>
        <begin position="249"/>
        <end position="262"/>
    </location>
</feature>
<evidence type="ECO:0000313" key="2">
    <source>
        <dbReference type="EMBL" id="KAK0956286.1"/>
    </source>
</evidence>
<gene>
    <name evidence="2" type="ORF">LTR91_022442</name>
</gene>
<comment type="caution">
    <text evidence="2">The sequence shown here is derived from an EMBL/GenBank/DDBJ whole genome shotgun (WGS) entry which is preliminary data.</text>
</comment>
<dbReference type="AlphaFoldDB" id="A0AAN6H8I3"/>
<proteinExistence type="predicted"/>
<protein>
    <submittedName>
        <fullName evidence="2">Uncharacterized protein</fullName>
    </submittedName>
</protein>
<feature type="region of interest" description="Disordered" evidence="1">
    <location>
        <begin position="249"/>
        <end position="298"/>
    </location>
</feature>
<keyword evidence="3" id="KW-1185">Reference proteome</keyword>
<organism evidence="2 3">
    <name type="scientific">Friedmanniomyces endolithicus</name>
    <dbReference type="NCBI Taxonomy" id="329885"/>
    <lineage>
        <taxon>Eukaryota</taxon>
        <taxon>Fungi</taxon>
        <taxon>Dikarya</taxon>
        <taxon>Ascomycota</taxon>
        <taxon>Pezizomycotina</taxon>
        <taxon>Dothideomycetes</taxon>
        <taxon>Dothideomycetidae</taxon>
        <taxon>Mycosphaerellales</taxon>
        <taxon>Teratosphaeriaceae</taxon>
        <taxon>Friedmanniomyces</taxon>
    </lineage>
</organism>
<evidence type="ECO:0000256" key="1">
    <source>
        <dbReference type="SAM" id="MobiDB-lite"/>
    </source>
</evidence>
<feature type="region of interest" description="Disordered" evidence="1">
    <location>
        <begin position="27"/>
        <end position="53"/>
    </location>
</feature>
<name>A0AAN6H8I3_9PEZI</name>